<keyword evidence="6" id="KW-0175">Coiled coil</keyword>
<name>A0A8S9YME3_9TREM</name>
<feature type="compositionally biased region" description="Polar residues" evidence="7">
    <location>
        <begin position="16"/>
        <end position="26"/>
    </location>
</feature>
<dbReference type="SMART" id="SM00129">
    <property type="entry name" value="KISc"/>
    <property type="match status" value="1"/>
</dbReference>
<keyword evidence="10" id="KW-1185">Reference proteome</keyword>
<dbReference type="PANTHER" id="PTHR47972">
    <property type="entry name" value="KINESIN-LIKE PROTEIN KLP-3"/>
    <property type="match status" value="1"/>
</dbReference>
<dbReference type="PROSITE" id="PS50067">
    <property type="entry name" value="KINESIN_MOTOR_2"/>
    <property type="match status" value="1"/>
</dbReference>
<feature type="region of interest" description="Disordered" evidence="7">
    <location>
        <begin position="1"/>
        <end position="26"/>
    </location>
</feature>
<comment type="caution">
    <text evidence="9">The sequence shown here is derived from an EMBL/GenBank/DDBJ whole genome shotgun (WGS) entry which is preliminary data.</text>
</comment>
<dbReference type="InterPro" id="IPR001752">
    <property type="entry name" value="Kinesin_motor_dom"/>
</dbReference>
<dbReference type="GO" id="GO:0007018">
    <property type="term" value="P:microtubule-based movement"/>
    <property type="evidence" value="ECO:0007669"/>
    <property type="project" value="InterPro"/>
</dbReference>
<evidence type="ECO:0000259" key="8">
    <source>
        <dbReference type="PROSITE" id="PS50067"/>
    </source>
</evidence>
<dbReference type="Gene3D" id="3.40.850.10">
    <property type="entry name" value="Kinesin motor domain"/>
    <property type="match status" value="1"/>
</dbReference>
<feature type="coiled-coil region" evidence="6">
    <location>
        <begin position="156"/>
        <end position="284"/>
    </location>
</feature>
<dbReference type="PRINTS" id="PR00380">
    <property type="entry name" value="KINESINHEAVY"/>
</dbReference>
<feature type="region of interest" description="Disordered" evidence="7">
    <location>
        <begin position="47"/>
        <end position="95"/>
    </location>
</feature>
<dbReference type="AlphaFoldDB" id="A0A8S9YME3"/>
<dbReference type="EMBL" id="JTDE01005211">
    <property type="protein sequence ID" value="KAF7250700.1"/>
    <property type="molecule type" value="Genomic_DNA"/>
</dbReference>
<feature type="compositionally biased region" description="Low complexity" evidence="7">
    <location>
        <begin position="68"/>
        <end position="89"/>
    </location>
</feature>
<proteinExistence type="inferred from homology"/>
<gene>
    <name evidence="9" type="ORF">EG68_08513</name>
</gene>
<evidence type="ECO:0000256" key="6">
    <source>
        <dbReference type="SAM" id="Coils"/>
    </source>
</evidence>
<evidence type="ECO:0000256" key="7">
    <source>
        <dbReference type="SAM" id="MobiDB-lite"/>
    </source>
</evidence>
<dbReference type="Proteomes" id="UP000822476">
    <property type="component" value="Unassembled WGS sequence"/>
</dbReference>
<evidence type="ECO:0000313" key="10">
    <source>
        <dbReference type="Proteomes" id="UP000822476"/>
    </source>
</evidence>
<feature type="domain" description="Kinesin motor" evidence="8">
    <location>
        <begin position="311"/>
        <end position="670"/>
    </location>
</feature>
<dbReference type="GO" id="GO:0015630">
    <property type="term" value="C:microtubule cytoskeleton"/>
    <property type="evidence" value="ECO:0007669"/>
    <property type="project" value="TreeGrafter"/>
</dbReference>
<accession>A0A8S9YME3</accession>
<dbReference type="GO" id="GO:0003777">
    <property type="term" value="F:microtubule motor activity"/>
    <property type="evidence" value="ECO:0007669"/>
    <property type="project" value="InterPro"/>
</dbReference>
<dbReference type="InterPro" id="IPR027640">
    <property type="entry name" value="Kinesin-like_fam"/>
</dbReference>
<dbReference type="GO" id="GO:0008017">
    <property type="term" value="F:microtubule binding"/>
    <property type="evidence" value="ECO:0007669"/>
    <property type="project" value="InterPro"/>
</dbReference>
<comment type="subcellular location">
    <subcellularLocation>
        <location evidence="1">Cytoplasm</location>
        <location evidence="1">Cytoskeleton</location>
    </subcellularLocation>
</comment>
<feature type="compositionally biased region" description="Polar residues" evidence="7">
    <location>
        <begin position="58"/>
        <end position="67"/>
    </location>
</feature>
<feature type="binding site" evidence="5">
    <location>
        <begin position="433"/>
        <end position="440"/>
    </location>
    <ligand>
        <name>ATP</name>
        <dbReference type="ChEBI" id="CHEBI:30616"/>
    </ligand>
</feature>
<dbReference type="InterPro" id="IPR036961">
    <property type="entry name" value="Kinesin_motor_dom_sf"/>
</dbReference>
<keyword evidence="3 5" id="KW-0067">ATP-binding</keyword>
<evidence type="ECO:0000256" key="1">
    <source>
        <dbReference type="ARBA" id="ARBA00004245"/>
    </source>
</evidence>
<feature type="compositionally biased region" description="Basic residues" evidence="7">
    <location>
        <begin position="1"/>
        <end position="15"/>
    </location>
</feature>
<dbReference type="OrthoDB" id="3176171at2759"/>
<keyword evidence="4" id="KW-0206">Cytoskeleton</keyword>
<keyword evidence="4" id="KW-0963">Cytoplasm</keyword>
<evidence type="ECO:0000256" key="2">
    <source>
        <dbReference type="ARBA" id="ARBA00022741"/>
    </source>
</evidence>
<comment type="similarity">
    <text evidence="5">Belongs to the TRAFAC class myosin-kinesin ATPase superfamily. Kinesin family.</text>
</comment>
<dbReference type="Pfam" id="PF00225">
    <property type="entry name" value="Kinesin"/>
    <property type="match status" value="1"/>
</dbReference>
<protein>
    <recommendedName>
        <fullName evidence="8">Kinesin motor domain-containing protein</fullName>
    </recommendedName>
</protein>
<evidence type="ECO:0000256" key="3">
    <source>
        <dbReference type="ARBA" id="ARBA00022840"/>
    </source>
</evidence>
<reference evidence="9" key="1">
    <citation type="submission" date="2019-07" db="EMBL/GenBank/DDBJ databases">
        <title>Annotation for the trematode Paragonimus miyazaki's.</title>
        <authorList>
            <person name="Choi Y.-J."/>
        </authorList>
    </citation>
    <scope>NUCLEOTIDE SEQUENCE</scope>
    <source>
        <strain evidence="9">Japan</strain>
    </source>
</reference>
<dbReference type="PANTHER" id="PTHR47972:SF28">
    <property type="entry name" value="KINESIN-LIKE PROTEIN KLP-3"/>
    <property type="match status" value="1"/>
</dbReference>
<keyword evidence="5" id="KW-0505">Motor protein</keyword>
<organism evidence="9 10">
    <name type="scientific">Paragonimus skrjabini miyazakii</name>
    <dbReference type="NCBI Taxonomy" id="59628"/>
    <lineage>
        <taxon>Eukaryota</taxon>
        <taxon>Metazoa</taxon>
        <taxon>Spiralia</taxon>
        <taxon>Lophotrochozoa</taxon>
        <taxon>Platyhelminthes</taxon>
        <taxon>Trematoda</taxon>
        <taxon>Digenea</taxon>
        <taxon>Plagiorchiida</taxon>
        <taxon>Troglotremata</taxon>
        <taxon>Troglotrematidae</taxon>
        <taxon>Paragonimus</taxon>
    </lineage>
</organism>
<dbReference type="SUPFAM" id="SSF52540">
    <property type="entry name" value="P-loop containing nucleoside triphosphate hydrolases"/>
    <property type="match status" value="1"/>
</dbReference>
<evidence type="ECO:0000256" key="4">
    <source>
        <dbReference type="ARBA" id="ARBA00023212"/>
    </source>
</evidence>
<dbReference type="InterPro" id="IPR027417">
    <property type="entry name" value="P-loop_NTPase"/>
</dbReference>
<evidence type="ECO:0000313" key="9">
    <source>
        <dbReference type="EMBL" id="KAF7250700.1"/>
    </source>
</evidence>
<dbReference type="GO" id="GO:0005524">
    <property type="term" value="F:ATP binding"/>
    <property type="evidence" value="ECO:0007669"/>
    <property type="project" value="UniProtKB-UniRule"/>
</dbReference>
<keyword evidence="2 5" id="KW-0547">Nucleotide-binding</keyword>
<sequence>MFRKIKMKRLLKRTHSSPCASQINSNLSNQIIPNSYEELRPVTIEETTSPTDEPEEQAGQTRLQTGTTRSSPLSKSQTSSTSSQTTSRWTDSDPKQINQQFQTELYSNGHLYEHLKGDQVVSTECPVGKVSDVCNISFMLDDLSIDKEHFEKVITARTLQGELAQINQQTAELTCELDQLRHERRALEFELAAQEQKNQRLIEENTECLVRVTQNRFLEETVERLKQQLAKMAEQAEASRTVRHQIRAECVRAELERQHLFDKCLRLETNRVNHQNQLQMMNRRCQELELYQEDMVQRQQWATRWHEVAGAVRVFVRIRTCTQHPIDSLKNTQRFPYESGCLVVPTEEKIGIFPHRECGNVSSGGKSGEGCVNFKGSGDFVQGTPATSEAVPRTYHFSQIFPPATPQCTIYQSVADQIKRVLEGYNLTILLHGTHASGKTYTCCGNVTEPGLASFAVADLLQTVADKGQTNTHLYVSVIEIYNENVSCMLSKRSVQLKDTGSVVLIKNQKEVPVRRVGEFNRLLSHVCADRKSQLIERDHHSSRSHLIILVKVVVTSVNGTQSVHTGTLVLCDLASPIPLHRSDRLSKDRLFKQESWHIQKSTILLSGVMHKLKKPDALINCRGTRLTELLKPCFSGDSYLILILTITDELEQAFTTQNVLDLGKSAMGALLGLPKKHTESD</sequence>
<evidence type="ECO:0000256" key="5">
    <source>
        <dbReference type="PROSITE-ProRule" id="PRU00283"/>
    </source>
</evidence>